<dbReference type="Gene3D" id="1.20.1250.20">
    <property type="entry name" value="MFS general substrate transporter like domains"/>
    <property type="match status" value="2"/>
</dbReference>
<keyword evidence="3" id="KW-1133">Transmembrane helix</keyword>
<dbReference type="InterPro" id="IPR050327">
    <property type="entry name" value="Proton-linked_MCT"/>
</dbReference>
<dbReference type="PROSITE" id="PS50850">
    <property type="entry name" value="MFS"/>
    <property type="match status" value="1"/>
</dbReference>
<feature type="domain" description="Major facilitator superfamily (MFS) profile" evidence="4">
    <location>
        <begin position="102"/>
        <end position="296"/>
    </location>
</feature>
<dbReference type="InterPro" id="IPR036259">
    <property type="entry name" value="MFS_trans_sf"/>
</dbReference>
<feature type="transmembrane region" description="Helical" evidence="3">
    <location>
        <begin position="101"/>
        <end position="124"/>
    </location>
</feature>
<reference evidence="5 6" key="1">
    <citation type="journal article" date="2024" name="Commun. Biol.">
        <title>Comparative genomic analysis of thermophilic fungi reveals convergent evolutionary adaptations and gene losses.</title>
        <authorList>
            <person name="Steindorff A.S."/>
            <person name="Aguilar-Pontes M.V."/>
            <person name="Robinson A.J."/>
            <person name="Andreopoulos B."/>
            <person name="LaButti K."/>
            <person name="Kuo A."/>
            <person name="Mondo S."/>
            <person name="Riley R."/>
            <person name="Otillar R."/>
            <person name="Haridas S."/>
            <person name="Lipzen A."/>
            <person name="Grimwood J."/>
            <person name="Schmutz J."/>
            <person name="Clum A."/>
            <person name="Reid I.D."/>
            <person name="Moisan M.C."/>
            <person name="Butler G."/>
            <person name="Nguyen T.T.M."/>
            <person name="Dewar K."/>
            <person name="Conant G."/>
            <person name="Drula E."/>
            <person name="Henrissat B."/>
            <person name="Hansel C."/>
            <person name="Singer S."/>
            <person name="Hutchinson M.I."/>
            <person name="de Vries R.P."/>
            <person name="Natvig D.O."/>
            <person name="Powell A.J."/>
            <person name="Tsang A."/>
            <person name="Grigoriev I.V."/>
        </authorList>
    </citation>
    <scope>NUCLEOTIDE SEQUENCE [LARGE SCALE GENOMIC DNA]</scope>
    <source>
        <strain evidence="5 6">ATCC 24622</strain>
    </source>
</reference>
<evidence type="ECO:0000256" key="2">
    <source>
        <dbReference type="ARBA" id="ARBA00006727"/>
    </source>
</evidence>
<feature type="transmembrane region" description="Helical" evidence="3">
    <location>
        <begin position="6"/>
        <end position="24"/>
    </location>
</feature>
<evidence type="ECO:0000259" key="4">
    <source>
        <dbReference type="PROSITE" id="PS50850"/>
    </source>
</evidence>
<evidence type="ECO:0000313" key="5">
    <source>
        <dbReference type="EMBL" id="KAL1855818.1"/>
    </source>
</evidence>
<dbReference type="InterPro" id="IPR020846">
    <property type="entry name" value="MFS_dom"/>
</dbReference>
<comment type="subcellular location">
    <subcellularLocation>
        <location evidence="1">Membrane</location>
        <topology evidence="1">Multi-pass membrane protein</topology>
    </subcellularLocation>
</comment>
<protein>
    <recommendedName>
        <fullName evidence="4">Major facilitator superfamily (MFS) profile domain-containing protein</fullName>
    </recommendedName>
</protein>
<dbReference type="PANTHER" id="PTHR11360">
    <property type="entry name" value="MONOCARBOXYLATE TRANSPORTER"/>
    <property type="match status" value="1"/>
</dbReference>
<dbReference type="Pfam" id="PF07690">
    <property type="entry name" value="MFS_1"/>
    <property type="match status" value="1"/>
</dbReference>
<dbReference type="PANTHER" id="PTHR11360:SF305">
    <property type="entry name" value="MAJOR FACILITATOR SUPERFAMILY (MFS) PROFILE DOMAIN-CONTAINING PROTEIN"/>
    <property type="match status" value="1"/>
</dbReference>
<feature type="transmembrane region" description="Helical" evidence="3">
    <location>
        <begin position="266"/>
        <end position="286"/>
    </location>
</feature>
<feature type="transmembrane region" description="Helical" evidence="3">
    <location>
        <begin position="130"/>
        <end position="151"/>
    </location>
</feature>
<comment type="similarity">
    <text evidence="2">Belongs to the major facilitator superfamily. Monocarboxylate porter (TC 2.A.1.13) family.</text>
</comment>
<keyword evidence="3" id="KW-0472">Membrane</keyword>
<evidence type="ECO:0000256" key="3">
    <source>
        <dbReference type="SAM" id="Phobius"/>
    </source>
</evidence>
<feature type="transmembrane region" description="Helical" evidence="3">
    <location>
        <begin position="163"/>
        <end position="184"/>
    </location>
</feature>
<gene>
    <name evidence="5" type="ORF">VTK73DRAFT_8468</name>
</gene>
<dbReference type="InterPro" id="IPR011701">
    <property type="entry name" value="MFS"/>
</dbReference>
<dbReference type="EMBL" id="JAZHXJ010000614">
    <property type="protein sequence ID" value="KAL1855818.1"/>
    <property type="molecule type" value="Genomic_DNA"/>
</dbReference>
<feature type="transmembrane region" description="Helical" evidence="3">
    <location>
        <begin position="190"/>
        <end position="214"/>
    </location>
</feature>
<dbReference type="SUPFAM" id="SSF103473">
    <property type="entry name" value="MFS general substrate transporter"/>
    <property type="match status" value="1"/>
</dbReference>
<organism evidence="5 6">
    <name type="scientific">Phialemonium thermophilum</name>
    <dbReference type="NCBI Taxonomy" id="223376"/>
    <lineage>
        <taxon>Eukaryota</taxon>
        <taxon>Fungi</taxon>
        <taxon>Dikarya</taxon>
        <taxon>Ascomycota</taxon>
        <taxon>Pezizomycotina</taxon>
        <taxon>Sordariomycetes</taxon>
        <taxon>Sordariomycetidae</taxon>
        <taxon>Cephalothecales</taxon>
        <taxon>Cephalothecaceae</taxon>
        <taxon>Phialemonium</taxon>
    </lineage>
</organism>
<dbReference type="Proteomes" id="UP001586593">
    <property type="component" value="Unassembled WGS sequence"/>
</dbReference>
<evidence type="ECO:0000313" key="6">
    <source>
        <dbReference type="Proteomes" id="UP001586593"/>
    </source>
</evidence>
<comment type="caution">
    <text evidence="5">The sequence shown here is derived from an EMBL/GenBank/DDBJ whole genome shotgun (WGS) entry which is preliminary data.</text>
</comment>
<name>A0ABR3W8C7_9PEZI</name>
<evidence type="ECO:0000256" key="1">
    <source>
        <dbReference type="ARBA" id="ARBA00004141"/>
    </source>
</evidence>
<sequence length="296" mass="30706">MGVLLGYGMSLCFMTVSVVPAQYFSRKRGLANGLVFAGGGLGGAVTSFFMDALIQRFGPGWAFRILGFATLATGLPAAWLVRERIPIRTPGFIEWRLFKDVGFVLVFCAGAIATFALFVTPFFLPLYVHAMGLPSSAGAGLVAGFNLSSAVGRIASGLLCDRIGALNTLFLAMVLSALSMLALWPASTSLAPLAVFVVVNGPANGGFFSTMPTVVGNVFGSARVSVAMGMIVTSWVAGYLMGAPIAGYLLEAYGGADNGLKAYRPAMFYAGSLSVAAAGLVAAIRFRLGPSLLAKV</sequence>
<feature type="transmembrane region" description="Helical" evidence="3">
    <location>
        <begin position="226"/>
        <end position="246"/>
    </location>
</feature>
<feature type="transmembrane region" description="Helical" evidence="3">
    <location>
        <begin position="31"/>
        <end position="49"/>
    </location>
</feature>
<feature type="transmembrane region" description="Helical" evidence="3">
    <location>
        <begin position="61"/>
        <end position="81"/>
    </location>
</feature>
<keyword evidence="3" id="KW-0812">Transmembrane</keyword>
<keyword evidence="6" id="KW-1185">Reference proteome</keyword>
<proteinExistence type="inferred from homology"/>
<accession>A0ABR3W8C7</accession>